<dbReference type="VEuPathDB" id="TriTrypDB:ADEAN_000152700"/>
<name>A0A7G2C5Q0_9TRYP</name>
<feature type="domain" description="SAP" evidence="2">
    <location>
        <begin position="147"/>
        <end position="181"/>
    </location>
</feature>
<dbReference type="EMBL" id="LR877147">
    <property type="protein sequence ID" value="CAD2214083.1"/>
    <property type="molecule type" value="Genomic_DNA"/>
</dbReference>
<proteinExistence type="predicted"/>
<reference evidence="3 4" key="1">
    <citation type="submission" date="2020-08" db="EMBL/GenBank/DDBJ databases">
        <authorList>
            <person name="Newling K."/>
            <person name="Davey J."/>
            <person name="Forrester S."/>
        </authorList>
    </citation>
    <scope>NUCLEOTIDE SEQUENCE [LARGE SCALE GENOMIC DNA]</scope>
    <source>
        <strain evidence="4">Crithidia deanei Carvalho (ATCC PRA-265)</strain>
    </source>
</reference>
<evidence type="ECO:0000313" key="4">
    <source>
        <dbReference type="Proteomes" id="UP000515908"/>
    </source>
</evidence>
<feature type="region of interest" description="Disordered" evidence="1">
    <location>
        <begin position="181"/>
        <end position="230"/>
    </location>
</feature>
<sequence>MEVKRRLVYIADENEDAIAGLCGTPLSGRPTRQTMLRISSSKSRSSGKERQSDSNPIDRNLLVSLGDFVLADNGVLNTPRSAEDALLLLRLLAECREFLKPHANVDDDSSTSVSSSSLYEEEEDGEESSSSDGSVAYRRKRTTRAKKPEITVSALKEELRKHNLPVTGNKETLKRRLEEHLASIAPCSPQPRPPRQSSEKRSDRGEGSVASSFGESEHSPVSRASTQSRGIWGALVDVGSRIFRRTAGAEEFAPSSRKRQRSTSTQD</sequence>
<dbReference type="InterPro" id="IPR036361">
    <property type="entry name" value="SAP_dom_sf"/>
</dbReference>
<dbReference type="Gene3D" id="1.10.720.30">
    <property type="entry name" value="SAP domain"/>
    <property type="match status" value="1"/>
</dbReference>
<dbReference type="InterPro" id="IPR003034">
    <property type="entry name" value="SAP_dom"/>
</dbReference>
<feature type="compositionally biased region" description="Basic and acidic residues" evidence="1">
    <location>
        <begin position="197"/>
        <end position="206"/>
    </location>
</feature>
<dbReference type="AlphaFoldDB" id="A0A7G2C5Q0"/>
<dbReference type="PROSITE" id="PS50800">
    <property type="entry name" value="SAP"/>
    <property type="match status" value="1"/>
</dbReference>
<keyword evidence="4" id="KW-1185">Reference proteome</keyword>
<gene>
    <name evidence="3" type="ORF">ADEAN_000152700</name>
</gene>
<dbReference type="OrthoDB" id="445357at2759"/>
<feature type="compositionally biased region" description="Acidic residues" evidence="1">
    <location>
        <begin position="119"/>
        <end position="129"/>
    </location>
</feature>
<dbReference type="SUPFAM" id="SSF68906">
    <property type="entry name" value="SAP domain"/>
    <property type="match status" value="1"/>
</dbReference>
<organism evidence="3 4">
    <name type="scientific">Angomonas deanei</name>
    <dbReference type="NCBI Taxonomy" id="59799"/>
    <lineage>
        <taxon>Eukaryota</taxon>
        <taxon>Discoba</taxon>
        <taxon>Euglenozoa</taxon>
        <taxon>Kinetoplastea</taxon>
        <taxon>Metakinetoplastina</taxon>
        <taxon>Trypanosomatida</taxon>
        <taxon>Trypanosomatidae</taxon>
        <taxon>Strigomonadinae</taxon>
        <taxon>Angomonas</taxon>
    </lineage>
</organism>
<dbReference type="Proteomes" id="UP000515908">
    <property type="component" value="Chromosome 03"/>
</dbReference>
<accession>A0A7G2C5Q0</accession>
<feature type="region of interest" description="Disordered" evidence="1">
    <location>
        <begin position="245"/>
        <end position="267"/>
    </location>
</feature>
<dbReference type="Pfam" id="PF02037">
    <property type="entry name" value="SAP"/>
    <property type="match status" value="1"/>
</dbReference>
<dbReference type="SMART" id="SM00513">
    <property type="entry name" value="SAP"/>
    <property type="match status" value="1"/>
</dbReference>
<feature type="region of interest" description="Disordered" evidence="1">
    <location>
        <begin position="23"/>
        <end position="57"/>
    </location>
</feature>
<evidence type="ECO:0000256" key="1">
    <source>
        <dbReference type="SAM" id="MobiDB-lite"/>
    </source>
</evidence>
<protein>
    <submittedName>
        <fullName evidence="3">SAP domain containing protein, putative</fullName>
    </submittedName>
</protein>
<feature type="region of interest" description="Disordered" evidence="1">
    <location>
        <begin position="103"/>
        <end position="148"/>
    </location>
</feature>
<evidence type="ECO:0000313" key="3">
    <source>
        <dbReference type="EMBL" id="CAD2214083.1"/>
    </source>
</evidence>
<evidence type="ECO:0000259" key="2">
    <source>
        <dbReference type="PROSITE" id="PS50800"/>
    </source>
</evidence>